<dbReference type="EMBL" id="HBUF01076447">
    <property type="protein sequence ID" value="CAG6631275.1"/>
    <property type="molecule type" value="Transcribed_RNA"/>
</dbReference>
<name>A0A8D8QH90_9HEMI</name>
<evidence type="ECO:0000313" key="1">
    <source>
        <dbReference type="EMBL" id="CAG6631287.1"/>
    </source>
</evidence>
<organism evidence="1">
    <name type="scientific">Cacopsylla melanoneura</name>
    <dbReference type="NCBI Taxonomy" id="428564"/>
    <lineage>
        <taxon>Eukaryota</taxon>
        <taxon>Metazoa</taxon>
        <taxon>Ecdysozoa</taxon>
        <taxon>Arthropoda</taxon>
        <taxon>Hexapoda</taxon>
        <taxon>Insecta</taxon>
        <taxon>Pterygota</taxon>
        <taxon>Neoptera</taxon>
        <taxon>Paraneoptera</taxon>
        <taxon>Hemiptera</taxon>
        <taxon>Sternorrhyncha</taxon>
        <taxon>Psylloidea</taxon>
        <taxon>Psyllidae</taxon>
        <taxon>Psyllinae</taxon>
        <taxon>Cacopsylla</taxon>
    </lineage>
</organism>
<accession>A0A8D8QH90</accession>
<dbReference type="EMBL" id="HBUF01076450">
    <property type="protein sequence ID" value="CAG6631284.1"/>
    <property type="molecule type" value="Transcribed_RNA"/>
</dbReference>
<protein>
    <submittedName>
        <fullName evidence="1">Uncharacterized protein</fullName>
    </submittedName>
</protein>
<dbReference type="EMBL" id="HBUF01076445">
    <property type="protein sequence ID" value="CAG6631271.1"/>
    <property type="molecule type" value="Transcribed_RNA"/>
</dbReference>
<dbReference type="EMBL" id="HBUF01076448">
    <property type="protein sequence ID" value="CAG6631278.1"/>
    <property type="molecule type" value="Transcribed_RNA"/>
</dbReference>
<dbReference type="EMBL" id="HBUF01076451">
    <property type="protein sequence ID" value="CAG6631287.1"/>
    <property type="molecule type" value="Transcribed_RNA"/>
</dbReference>
<dbReference type="EMBL" id="HBUF01076449">
    <property type="protein sequence ID" value="CAG6631281.1"/>
    <property type="molecule type" value="Transcribed_RNA"/>
</dbReference>
<reference evidence="1" key="1">
    <citation type="submission" date="2021-05" db="EMBL/GenBank/DDBJ databases">
        <authorList>
            <person name="Alioto T."/>
            <person name="Alioto T."/>
            <person name="Gomez Garrido J."/>
        </authorList>
    </citation>
    <scope>NUCLEOTIDE SEQUENCE</scope>
</reference>
<proteinExistence type="predicted"/>
<dbReference type="AlphaFoldDB" id="A0A8D8QH90"/>
<sequence length="122" mass="14019">MFSGVACTRESFPKQGTIVSTVRLNLKILTKSLLLNVWSRLCRTNLAVVFLIPAIDPELSIKMITSLLQVVAWMYHWRFRQSKMRSSGDDSSFWSIHLRAGYVRRKPLAAPKYCQSRVGSLW</sequence>